<dbReference type="EMBL" id="CP066343">
    <property type="protein sequence ID" value="UVG60287.1"/>
    <property type="molecule type" value="Genomic_DNA"/>
</dbReference>
<name>A0A9X9NCQ7_XANCI</name>
<evidence type="ECO:0000259" key="1">
    <source>
        <dbReference type="Pfam" id="PF00733"/>
    </source>
</evidence>
<dbReference type="InterPro" id="IPR014729">
    <property type="entry name" value="Rossmann-like_a/b/a_fold"/>
</dbReference>
<protein>
    <recommendedName>
        <fullName evidence="1">Asparagine synthetase domain-containing protein</fullName>
    </recommendedName>
</protein>
<accession>A0A9X9NCQ7</accession>
<dbReference type="GO" id="GO:0004066">
    <property type="term" value="F:asparagine synthase (glutamine-hydrolyzing) activity"/>
    <property type="evidence" value="ECO:0007669"/>
    <property type="project" value="InterPro"/>
</dbReference>
<dbReference type="Gene3D" id="3.40.50.620">
    <property type="entry name" value="HUPs"/>
    <property type="match status" value="1"/>
</dbReference>
<dbReference type="SUPFAM" id="SSF52402">
    <property type="entry name" value="Adenine nucleotide alpha hydrolases-like"/>
    <property type="match status" value="1"/>
</dbReference>
<dbReference type="GO" id="GO:0006529">
    <property type="term" value="P:asparagine biosynthetic process"/>
    <property type="evidence" value="ECO:0007669"/>
    <property type="project" value="InterPro"/>
</dbReference>
<feature type="domain" description="Asparagine synthetase" evidence="1">
    <location>
        <begin position="17"/>
        <end position="161"/>
    </location>
</feature>
<dbReference type="Pfam" id="PF00733">
    <property type="entry name" value="Asn_synthase"/>
    <property type="match status" value="1"/>
</dbReference>
<reference evidence="2" key="1">
    <citation type="submission" date="2020-12" db="EMBL/GenBank/DDBJ databases">
        <title>Complete genome investigation of Xanthomonas citri pv. durantae LMG696.</title>
        <authorList>
            <person name="Rana R."/>
            <person name="Bansal K."/>
            <person name="Patil P.B."/>
        </authorList>
    </citation>
    <scope>NUCLEOTIDE SEQUENCE</scope>
    <source>
        <strain evidence="2">LMG696</strain>
    </source>
</reference>
<evidence type="ECO:0000313" key="2">
    <source>
        <dbReference type="EMBL" id="UVG60287.1"/>
    </source>
</evidence>
<dbReference type="Proteomes" id="UP000190508">
    <property type="component" value="Chromosome"/>
</dbReference>
<sequence>MGAEGREPSRYAAFQQRISDEQAMAILPEISEAFCEPFADSSQIPTLLAAGSARRHVSHMLTGDGGDGGDELFFGHAACARALRNARLTSMIPDTLRRLLRRRGLYTKESARLGGWRAALGETISRSVEESYLLRVSHWRNPHCAVLGSMEYPTIYDTPMDQLTVGSPGERVLSMDIAMELGEGLMTKTAKAGIPRCRGPGFGDCEGPMQTARTASVSDARGMFVLIATNQGACQVVGSCTPRGGIAAELIEQGQQRACFVLQQRQCAFIGLFHCTCSRNARRRPDQTGANRVPAVRPCRSGVLALLLRLGVHGFQRDHAGNAGGCHGATMVGKGRRQRSGCQVRAAADADLRDIPAGHPAMGGGIAFGGMTGELVIA</sequence>
<gene>
    <name evidence="2" type="ORF">Xdur_007795</name>
</gene>
<dbReference type="InterPro" id="IPR001962">
    <property type="entry name" value="Asn_synthase"/>
</dbReference>
<organism evidence="2 3">
    <name type="scientific">Xanthomonas citri pv. durantae</name>
    <dbReference type="NCBI Taxonomy" id="487862"/>
    <lineage>
        <taxon>Bacteria</taxon>
        <taxon>Pseudomonadati</taxon>
        <taxon>Pseudomonadota</taxon>
        <taxon>Gammaproteobacteria</taxon>
        <taxon>Lysobacterales</taxon>
        <taxon>Lysobacteraceae</taxon>
        <taxon>Xanthomonas</taxon>
    </lineage>
</organism>
<dbReference type="AlphaFoldDB" id="A0A9X9NCQ7"/>
<proteinExistence type="predicted"/>
<evidence type="ECO:0000313" key="3">
    <source>
        <dbReference type="Proteomes" id="UP000190508"/>
    </source>
</evidence>